<dbReference type="AlphaFoldDB" id="A0A7W7LZE5"/>
<proteinExistence type="predicted"/>
<organism evidence="2 3">
    <name type="scientific">Streptomyces griseomycini</name>
    <dbReference type="NCBI Taxonomy" id="66895"/>
    <lineage>
        <taxon>Bacteria</taxon>
        <taxon>Bacillati</taxon>
        <taxon>Actinomycetota</taxon>
        <taxon>Actinomycetes</taxon>
        <taxon>Kitasatosporales</taxon>
        <taxon>Streptomycetaceae</taxon>
        <taxon>Streptomyces</taxon>
    </lineage>
</organism>
<protein>
    <recommendedName>
        <fullName evidence="1">MmyB-like transcription regulator ligand binding domain-containing protein</fullName>
    </recommendedName>
</protein>
<feature type="domain" description="MmyB-like transcription regulator ligand binding" evidence="1">
    <location>
        <begin position="1"/>
        <end position="62"/>
    </location>
</feature>
<evidence type="ECO:0000313" key="3">
    <source>
        <dbReference type="Proteomes" id="UP000579523"/>
    </source>
</evidence>
<sequence>MWAAHDARIRHEGVKRLQHPEVGLLELTYQSLDLPVSQRAVHDLSLYTAEPGSTSEDHLRLLAGLAATRPRAAEPTDRLS</sequence>
<dbReference type="Pfam" id="PF17765">
    <property type="entry name" value="MLTR_LBD"/>
    <property type="match status" value="1"/>
</dbReference>
<reference evidence="2 3" key="1">
    <citation type="submission" date="2020-08" db="EMBL/GenBank/DDBJ databases">
        <title>Genomic Encyclopedia of Type Strains, Phase III (KMG-III): the genomes of soil and plant-associated and newly described type strains.</title>
        <authorList>
            <person name="Whitman W."/>
        </authorList>
    </citation>
    <scope>NUCLEOTIDE SEQUENCE [LARGE SCALE GENOMIC DNA]</scope>
    <source>
        <strain evidence="2 3">CECT 3273</strain>
    </source>
</reference>
<comment type="caution">
    <text evidence="2">The sequence shown here is derived from an EMBL/GenBank/DDBJ whole genome shotgun (WGS) entry which is preliminary data.</text>
</comment>
<dbReference type="Proteomes" id="UP000579523">
    <property type="component" value="Unassembled WGS sequence"/>
</dbReference>
<dbReference type="InterPro" id="IPR041413">
    <property type="entry name" value="MLTR_LBD"/>
</dbReference>
<dbReference type="Gene3D" id="3.30.450.180">
    <property type="match status" value="1"/>
</dbReference>
<dbReference type="EMBL" id="JACHJI010000005">
    <property type="protein sequence ID" value="MBB4899318.1"/>
    <property type="molecule type" value="Genomic_DNA"/>
</dbReference>
<evidence type="ECO:0000313" key="2">
    <source>
        <dbReference type="EMBL" id="MBB4899318.1"/>
    </source>
</evidence>
<keyword evidence="3" id="KW-1185">Reference proteome</keyword>
<accession>A0A7W7LZE5</accession>
<name>A0A7W7LZE5_9ACTN</name>
<evidence type="ECO:0000259" key="1">
    <source>
        <dbReference type="Pfam" id="PF17765"/>
    </source>
</evidence>
<gene>
    <name evidence="2" type="ORF">FHS37_003378</name>
</gene>